<dbReference type="AlphaFoldDB" id="A0A5B0ER36"/>
<gene>
    <name evidence="1" type="ORF">FQ154_00695</name>
</gene>
<dbReference type="OrthoDB" id="4954868at2"/>
<evidence type="ECO:0000313" key="1">
    <source>
        <dbReference type="EMBL" id="KAA0979719.1"/>
    </source>
</evidence>
<sequence>MTTTPSASGFSLASPEEVLAYIPHALGFYPRNAVVLLIMQGQGLAATLRVDLPRPENGTDQATRWVAQLVHLVHKVPAPTAVFAAIYTGTTPTQDHGSLPKHELIDRLAPALVRSGVHVRDAWYVGDKRWHSYFCASDDCCPAEGFDLPDLALTETHLRMVVAGSAPEAEIWDGSGVCEWSNKAAIRENTEILLEEYAGRLPRESLMRDWAELLAADPAVAEHKIRSEEAFCASLLVSLQDRMLRDILPYLAGRGAVRAVGALQEVNRPSDFGTAASDFSGFLLGTSNCTPDWDRLDHLWYLCRDLLGVAEGQEESALLCLLGWINWAKGKGSSALRLFTTVLEKDPEYRLAQLMVKLLETGEMPSWVADPQRAWRLRLEGRLSA</sequence>
<accession>A0A5B0ER36</accession>
<name>A0A5B0ER36_9MICC</name>
<dbReference type="EMBL" id="VOBL01000001">
    <property type="protein sequence ID" value="KAA0979719.1"/>
    <property type="molecule type" value="Genomic_DNA"/>
</dbReference>
<dbReference type="RefSeq" id="WP_149618321.1">
    <property type="nucleotide sequence ID" value="NZ_JBITUG010000018.1"/>
</dbReference>
<dbReference type="Proteomes" id="UP000323856">
    <property type="component" value="Unassembled WGS sequence"/>
</dbReference>
<organism evidence="1 2">
    <name type="scientific">Paeniglutamicibacter gangotriensis</name>
    <dbReference type="NCBI Taxonomy" id="254787"/>
    <lineage>
        <taxon>Bacteria</taxon>
        <taxon>Bacillati</taxon>
        <taxon>Actinomycetota</taxon>
        <taxon>Actinomycetes</taxon>
        <taxon>Micrococcales</taxon>
        <taxon>Micrococcaceae</taxon>
        <taxon>Paeniglutamicibacter</taxon>
    </lineage>
</organism>
<comment type="caution">
    <text evidence="1">The sequence shown here is derived from an EMBL/GenBank/DDBJ whole genome shotgun (WGS) entry which is preliminary data.</text>
</comment>
<dbReference type="Pfam" id="PF13830">
    <property type="entry name" value="DUF4192"/>
    <property type="match status" value="2"/>
</dbReference>
<reference evidence="1 2" key="1">
    <citation type="submission" date="2019-07" db="EMBL/GenBank/DDBJ databases">
        <title>Analysis of the biochemical properties, biological activity and biotechnological potential of siderophores and biosurfactants produced by Antarctic psychrotolerant bacteria.</title>
        <authorList>
            <person name="Styczynski M."/>
            <person name="Krucon T."/>
            <person name="Decewicz P."/>
            <person name="Dziewit L."/>
        </authorList>
    </citation>
    <scope>NUCLEOTIDE SEQUENCE [LARGE SCALE GENOMIC DNA]</scope>
    <source>
        <strain evidence="1 2">ANT_H27</strain>
    </source>
</reference>
<evidence type="ECO:0000313" key="2">
    <source>
        <dbReference type="Proteomes" id="UP000323856"/>
    </source>
</evidence>
<protein>
    <submittedName>
        <fullName evidence="1">DUF4192 domain-containing protein</fullName>
    </submittedName>
</protein>
<proteinExistence type="predicted"/>
<dbReference type="InterPro" id="IPR025447">
    <property type="entry name" value="DUF4192"/>
</dbReference>